<evidence type="ECO:0000313" key="2">
    <source>
        <dbReference type="EMBL" id="EEY70983.1"/>
    </source>
</evidence>
<dbReference type="InterPro" id="IPR036291">
    <property type="entry name" value="NAD(P)-bd_dom_sf"/>
</dbReference>
<keyword evidence="2" id="KW-0413">Isomerase</keyword>
<reference evidence="2 3" key="1">
    <citation type="submission" date="2009-10" db="EMBL/GenBank/DDBJ databases">
        <authorList>
            <consortium name="Los Alamos National Laboratory (LANL)"/>
            <consortium name="National Microbial Pathogen Data Resource (NMPDR)"/>
            <person name="Saunders E.H."/>
            <person name="Munk A.C."/>
            <person name="Tapia R."/>
            <person name="Green L."/>
            <person name="Rogers Y."/>
            <person name="Detter J.C."/>
            <person name="Bruce D."/>
            <person name="Brettin T.S."/>
            <person name="Colwell R.R."/>
            <person name="Huq A."/>
            <person name="Grim C.J."/>
            <person name="Hasan N.A."/>
            <person name="Bartels D."/>
            <person name="Vonstein V."/>
        </authorList>
    </citation>
    <scope>NUCLEOTIDE SEQUENCE [LARGE SCALE GENOMIC DNA]</scope>
    <source>
        <strain evidence="2 3">CIP 101886</strain>
    </source>
</reference>
<dbReference type="EC" id="5.1.3.2" evidence="2"/>
<proteinExistence type="predicted"/>
<dbReference type="PANTHER" id="PTHR43245:SF13">
    <property type="entry name" value="UDP-D-APIOSE_UDP-D-XYLOSE SYNTHASE 2"/>
    <property type="match status" value="1"/>
</dbReference>
<comment type="caution">
    <text evidence="2">The sequence shown here is derived from an EMBL/GenBank/DDBJ whole genome shotgun (WGS) entry which is preliminary data.</text>
</comment>
<organism evidence="2 3">
    <name type="scientific">Grimontia hollisae CIP 101886</name>
    <dbReference type="NCBI Taxonomy" id="675812"/>
    <lineage>
        <taxon>Bacteria</taxon>
        <taxon>Pseudomonadati</taxon>
        <taxon>Pseudomonadota</taxon>
        <taxon>Gammaproteobacteria</taxon>
        <taxon>Vibrionales</taxon>
        <taxon>Vibrionaceae</taxon>
        <taxon>Grimontia</taxon>
    </lineage>
</organism>
<evidence type="ECO:0000259" key="1">
    <source>
        <dbReference type="Pfam" id="PF01370"/>
    </source>
</evidence>
<dbReference type="GO" id="GO:0003978">
    <property type="term" value="F:UDP-glucose 4-epimerase activity"/>
    <property type="evidence" value="ECO:0007669"/>
    <property type="project" value="UniProtKB-EC"/>
</dbReference>
<dbReference type="Proteomes" id="UP000003604">
    <property type="component" value="Unassembled WGS sequence"/>
</dbReference>
<dbReference type="InterPro" id="IPR001509">
    <property type="entry name" value="Epimerase_deHydtase"/>
</dbReference>
<dbReference type="eggNOG" id="COG0451">
    <property type="taxonomic scope" value="Bacteria"/>
</dbReference>
<dbReference type="Gene3D" id="3.40.50.720">
    <property type="entry name" value="NAD(P)-binding Rossmann-like Domain"/>
    <property type="match status" value="1"/>
</dbReference>
<dbReference type="PANTHER" id="PTHR43245">
    <property type="entry name" value="BIFUNCTIONAL POLYMYXIN RESISTANCE PROTEIN ARNA"/>
    <property type="match status" value="1"/>
</dbReference>
<dbReference type="AlphaFoldDB" id="D0IAR5"/>
<protein>
    <submittedName>
        <fullName evidence="2">UDP-glucose 4-epimerase</fullName>
        <ecNumber evidence="2">5.1.3.2</ecNumber>
    </submittedName>
</protein>
<gene>
    <name evidence="2" type="ORF">VHA_002842</name>
</gene>
<dbReference type="EMBL" id="ADAQ01000013">
    <property type="protein sequence ID" value="EEY70983.1"/>
    <property type="molecule type" value="Genomic_DNA"/>
</dbReference>
<dbReference type="GeneID" id="58897739"/>
<dbReference type="InterPro" id="IPR050177">
    <property type="entry name" value="Lipid_A_modif_metabolic_enz"/>
</dbReference>
<sequence>MIIIFGATGFIGQHLTNKCIESNFSVLAIGRNFKSSLFEHNLITKMKVSEFISLNEEELNVIYNDCKAFFYLAGNSVPSRYANCPEEEIEINIPMLMRISKNFANLARKNSVFIYSSSAGMIYASSNEIKNEDSILAPISSYGFTKQVSENVLEFNSRVYNLKYCILRISNPIGVWQNNPYQGVVASLIRAMKNDSEFILYGNGEQKRDFIDADELSEGMLEVVNHYNNNCNFESTIYNIGSGVSYSINEVIKIIENTSGKKIKINKVNARDIDLIDVNINCDKVYKDTKWKATRDLADILSDLISLG</sequence>
<dbReference type="SUPFAM" id="SSF51735">
    <property type="entry name" value="NAD(P)-binding Rossmann-fold domains"/>
    <property type="match status" value="1"/>
</dbReference>
<dbReference type="RefSeq" id="WP_005505592.1">
    <property type="nucleotide sequence ID" value="NZ_ADAQ01000013.1"/>
</dbReference>
<accession>D0IAR5</accession>
<dbReference type="Pfam" id="PF01370">
    <property type="entry name" value="Epimerase"/>
    <property type="match status" value="1"/>
</dbReference>
<evidence type="ECO:0000313" key="3">
    <source>
        <dbReference type="Proteomes" id="UP000003604"/>
    </source>
</evidence>
<keyword evidence="3" id="KW-1185">Reference proteome</keyword>
<feature type="domain" description="NAD-dependent epimerase/dehydratase" evidence="1">
    <location>
        <begin position="2"/>
        <end position="241"/>
    </location>
</feature>
<name>D0IAR5_GRIHO</name>